<dbReference type="InterPro" id="IPR011332">
    <property type="entry name" value="Ribosomal_zn-bd"/>
</dbReference>
<organism evidence="7 8">
    <name type="scientific">Endomicrobium trichonymphae</name>
    <dbReference type="NCBI Taxonomy" id="1408204"/>
    <lineage>
        <taxon>Bacteria</taxon>
        <taxon>Pseudomonadati</taxon>
        <taxon>Elusimicrobiota</taxon>
        <taxon>Endomicrobiia</taxon>
        <taxon>Endomicrobiales</taxon>
        <taxon>Endomicrobiaceae</taxon>
        <taxon>Candidatus Endomicrobiellum</taxon>
    </lineage>
</organism>
<dbReference type="GO" id="GO:0003735">
    <property type="term" value="F:structural constituent of ribosome"/>
    <property type="evidence" value="ECO:0007669"/>
    <property type="project" value="InterPro"/>
</dbReference>
<keyword evidence="2 5" id="KW-0689">Ribosomal protein</keyword>
<evidence type="ECO:0000313" key="7">
    <source>
        <dbReference type="EMBL" id="BAG14089.1"/>
    </source>
</evidence>
<accession>B1H0Q7</accession>
<name>B1H0Q7_ENDTX</name>
<evidence type="ECO:0000256" key="2">
    <source>
        <dbReference type="ARBA" id="ARBA00022980"/>
    </source>
</evidence>
<evidence type="ECO:0000313" key="8">
    <source>
        <dbReference type="Proteomes" id="UP000001691"/>
    </source>
</evidence>
<keyword evidence="3 5" id="KW-0687">Ribonucleoprotein</keyword>
<proteinExistence type="inferred from homology"/>
<dbReference type="Pfam" id="PF01783">
    <property type="entry name" value="Ribosomal_L32p"/>
    <property type="match status" value="1"/>
</dbReference>
<dbReference type="PATRIC" id="fig|471821.5.peg.995"/>
<feature type="region of interest" description="Disordered" evidence="6">
    <location>
        <begin position="1"/>
        <end position="24"/>
    </location>
</feature>
<evidence type="ECO:0000256" key="4">
    <source>
        <dbReference type="ARBA" id="ARBA00035178"/>
    </source>
</evidence>
<dbReference type="KEGG" id="rsd:TGRD_596"/>
<reference evidence="8" key="1">
    <citation type="journal article" date="2008" name="Proc. Natl. Acad. Sci. U.S.A.">
        <title>Complete genome of the uncultured termite group 1 bacteria in a single host protist cell.</title>
        <authorList>
            <person name="Hongoh Y."/>
            <person name="Sharma V.K."/>
            <person name="Prakash T."/>
            <person name="Noda S."/>
            <person name="Taylor T.D."/>
            <person name="Kudo T."/>
            <person name="Sakaki Y."/>
            <person name="Toyoda A."/>
            <person name="Hattori M."/>
            <person name="Ohkuma M."/>
        </authorList>
    </citation>
    <scope>NUCLEOTIDE SEQUENCE [LARGE SCALE GENOMIC DNA]</scope>
    <source>
        <strain evidence="8">Rs-D17 genomovar Ri2008</strain>
    </source>
</reference>
<sequence>MPNPKRKHTPHRRDCRRSANSKLDAPNLGKCLNCGAAKLSHRVCPECGFYNGRLIVPKKAKKSAEDIAEVNR</sequence>
<dbReference type="KEGG" id="eti:RSTT_568"/>
<dbReference type="NCBIfam" id="TIGR01031">
    <property type="entry name" value="rpmF_bact"/>
    <property type="match status" value="1"/>
</dbReference>
<protein>
    <recommendedName>
        <fullName evidence="4 5">Large ribosomal subunit protein bL32</fullName>
    </recommendedName>
</protein>
<evidence type="ECO:0000256" key="6">
    <source>
        <dbReference type="SAM" id="MobiDB-lite"/>
    </source>
</evidence>
<dbReference type="AlphaFoldDB" id="B1H0Q7"/>
<dbReference type="InterPro" id="IPR044957">
    <property type="entry name" value="Ribosomal_bL32_bact"/>
</dbReference>
<gene>
    <name evidence="5" type="primary">rpmF</name>
    <name evidence="7" type="ordered locus">TGRD_596</name>
</gene>
<feature type="compositionally biased region" description="Basic residues" evidence="6">
    <location>
        <begin position="1"/>
        <end position="15"/>
    </location>
</feature>
<dbReference type="HOGENOM" id="CLU_129084_1_3_0"/>
<dbReference type="GO" id="GO:0006412">
    <property type="term" value="P:translation"/>
    <property type="evidence" value="ECO:0007669"/>
    <property type="project" value="UniProtKB-UniRule"/>
</dbReference>
<dbReference type="SUPFAM" id="SSF57829">
    <property type="entry name" value="Zn-binding ribosomal proteins"/>
    <property type="match status" value="1"/>
</dbReference>
<dbReference type="STRING" id="471821.TGRD_606"/>
<comment type="similarity">
    <text evidence="1 5">Belongs to the bacterial ribosomal protein bL32 family.</text>
</comment>
<dbReference type="InterPro" id="IPR002677">
    <property type="entry name" value="Ribosomal_bL32"/>
</dbReference>
<dbReference type="OrthoDB" id="9812874at2"/>
<evidence type="ECO:0000256" key="5">
    <source>
        <dbReference type="HAMAP-Rule" id="MF_00340"/>
    </source>
</evidence>
<keyword evidence="8" id="KW-1185">Reference proteome</keyword>
<dbReference type="Proteomes" id="UP000001691">
    <property type="component" value="Chromosome"/>
</dbReference>
<evidence type="ECO:0000256" key="1">
    <source>
        <dbReference type="ARBA" id="ARBA00008560"/>
    </source>
</evidence>
<dbReference type="GO" id="GO:0015934">
    <property type="term" value="C:large ribosomal subunit"/>
    <property type="evidence" value="ECO:0007669"/>
    <property type="project" value="InterPro"/>
</dbReference>
<accession>A0A1C9ZY08</accession>
<dbReference type="RefSeq" id="WP_015423613.1">
    <property type="nucleotide sequence ID" value="NC_020419.1"/>
</dbReference>
<dbReference type="PANTHER" id="PTHR35534">
    <property type="entry name" value="50S RIBOSOMAL PROTEIN L32"/>
    <property type="match status" value="1"/>
</dbReference>
<evidence type="ECO:0000256" key="3">
    <source>
        <dbReference type="ARBA" id="ARBA00023274"/>
    </source>
</evidence>
<dbReference type="HAMAP" id="MF_00340">
    <property type="entry name" value="Ribosomal_bL32"/>
    <property type="match status" value="1"/>
</dbReference>
<dbReference type="PANTHER" id="PTHR35534:SF1">
    <property type="entry name" value="LARGE RIBOSOMAL SUBUNIT PROTEIN BL32"/>
    <property type="match status" value="1"/>
</dbReference>
<dbReference type="EMBL" id="AP009510">
    <property type="protein sequence ID" value="BAG14089.1"/>
    <property type="molecule type" value="Genomic_DNA"/>
</dbReference>